<dbReference type="EMBL" id="JAUIZM010000009">
    <property type="protein sequence ID" value="KAK1362911.1"/>
    <property type="molecule type" value="Genomic_DNA"/>
</dbReference>
<name>A0AAD8M6X4_9APIA</name>
<feature type="domain" description="PDZ" evidence="1">
    <location>
        <begin position="274"/>
        <end position="347"/>
    </location>
</feature>
<comment type="caution">
    <text evidence="2">The sequence shown here is derived from an EMBL/GenBank/DDBJ whole genome shotgun (WGS) entry which is preliminary data.</text>
</comment>
<dbReference type="SUPFAM" id="SSF50494">
    <property type="entry name" value="Trypsin-like serine proteases"/>
    <property type="match status" value="1"/>
</dbReference>
<dbReference type="Gene3D" id="2.40.10.120">
    <property type="match status" value="1"/>
</dbReference>
<reference evidence="2" key="1">
    <citation type="submission" date="2023-02" db="EMBL/GenBank/DDBJ databases">
        <title>Genome of toxic invasive species Heracleum sosnowskyi carries increased number of genes despite the absence of recent whole-genome duplications.</title>
        <authorList>
            <person name="Schelkunov M."/>
            <person name="Shtratnikova V."/>
            <person name="Makarenko M."/>
            <person name="Klepikova A."/>
            <person name="Omelchenko D."/>
            <person name="Novikova G."/>
            <person name="Obukhova E."/>
            <person name="Bogdanov V."/>
            <person name="Penin A."/>
            <person name="Logacheva M."/>
        </authorList>
    </citation>
    <scope>NUCLEOTIDE SEQUENCE</scope>
    <source>
        <strain evidence="2">Hsosn_3</strain>
        <tissue evidence="2">Leaf</tissue>
    </source>
</reference>
<dbReference type="Pfam" id="PF13365">
    <property type="entry name" value="Trypsin_2"/>
    <property type="match status" value="1"/>
</dbReference>
<keyword evidence="3" id="KW-1185">Reference proteome</keyword>
<accession>A0AAD8M6X4</accession>
<evidence type="ECO:0000313" key="3">
    <source>
        <dbReference type="Proteomes" id="UP001237642"/>
    </source>
</evidence>
<reference evidence="2" key="2">
    <citation type="submission" date="2023-05" db="EMBL/GenBank/DDBJ databases">
        <authorList>
            <person name="Schelkunov M.I."/>
        </authorList>
    </citation>
    <scope>NUCLEOTIDE SEQUENCE</scope>
    <source>
        <strain evidence="2">Hsosn_3</strain>
        <tissue evidence="2">Leaf</tissue>
    </source>
</reference>
<dbReference type="InterPro" id="IPR036034">
    <property type="entry name" value="PDZ_sf"/>
</dbReference>
<dbReference type="InterPro" id="IPR001478">
    <property type="entry name" value="PDZ"/>
</dbReference>
<dbReference type="SMART" id="SM00228">
    <property type="entry name" value="PDZ"/>
    <property type="match status" value="1"/>
</dbReference>
<gene>
    <name evidence="2" type="ORF">POM88_038472</name>
</gene>
<dbReference type="Proteomes" id="UP001237642">
    <property type="component" value="Unassembled WGS sequence"/>
</dbReference>
<protein>
    <submittedName>
        <fullName evidence="2">PDZ domain-containing protein</fullName>
    </submittedName>
</protein>
<evidence type="ECO:0000313" key="2">
    <source>
        <dbReference type="EMBL" id="KAK1362911.1"/>
    </source>
</evidence>
<dbReference type="Pfam" id="PF13180">
    <property type="entry name" value="PDZ_2"/>
    <property type="match status" value="1"/>
</dbReference>
<dbReference type="PANTHER" id="PTHR47389">
    <property type="entry name" value="OS09G0436400 PROTEIN"/>
    <property type="match status" value="1"/>
</dbReference>
<dbReference type="InterPro" id="IPR009003">
    <property type="entry name" value="Peptidase_S1_PA"/>
</dbReference>
<organism evidence="2 3">
    <name type="scientific">Heracleum sosnowskyi</name>
    <dbReference type="NCBI Taxonomy" id="360622"/>
    <lineage>
        <taxon>Eukaryota</taxon>
        <taxon>Viridiplantae</taxon>
        <taxon>Streptophyta</taxon>
        <taxon>Embryophyta</taxon>
        <taxon>Tracheophyta</taxon>
        <taxon>Spermatophyta</taxon>
        <taxon>Magnoliopsida</taxon>
        <taxon>eudicotyledons</taxon>
        <taxon>Gunneridae</taxon>
        <taxon>Pentapetalae</taxon>
        <taxon>asterids</taxon>
        <taxon>campanulids</taxon>
        <taxon>Apiales</taxon>
        <taxon>Apiaceae</taxon>
        <taxon>Apioideae</taxon>
        <taxon>apioid superclade</taxon>
        <taxon>Tordylieae</taxon>
        <taxon>Tordyliinae</taxon>
        <taxon>Heracleum</taxon>
    </lineage>
</organism>
<dbReference type="SUPFAM" id="SSF50156">
    <property type="entry name" value="PDZ domain-like"/>
    <property type="match status" value="1"/>
</dbReference>
<dbReference type="Gene3D" id="2.30.42.10">
    <property type="match status" value="1"/>
</dbReference>
<evidence type="ECO:0000259" key="1">
    <source>
        <dbReference type="SMART" id="SM00228"/>
    </source>
</evidence>
<dbReference type="AlphaFoldDB" id="A0AAD8M6X4"/>
<sequence>MYRHGGKWGNPWERQPATPDISECQRRYSDELSSKWPKFSKFKCNRWPGDNTKLAALNALQSVVALVTYCDGVELIPGCGTIIESHDNAIIVLTSANLIRRPTSNEFGENALANNITVCAHSYDGHSYKGGEVFAYDFHYNLAVLKFISETPLGPAKFGRMDELIPANKVVVMGIYFAEPFEPMTAMGEYWCERARYDCKELFVTNCKITRCGDGGPLINYCGEVIGLAFYDPDSSPCLPINIALMWWEHYKKYRKCCRPFLGLEATNLNAADLGIIARVIQKFPNAHKGVIIEKVIPDSAADLAGIHVNDVIIQCGEKRIQSLLELFEMIWEKVGVPIELVIVRVDNIAPIQLNMVFVEATLDQLYSWPANNANYDDYSD</sequence>
<proteinExistence type="predicted"/>
<dbReference type="PANTHER" id="PTHR47389:SF4">
    <property type="entry name" value="OS09G0436400 PROTEIN"/>
    <property type="match status" value="1"/>
</dbReference>